<name>A0ABP9UNW2_9BACT</name>
<reference evidence="3 4" key="1">
    <citation type="submission" date="2024-02" db="EMBL/GenBank/DDBJ databases">
        <title>Haloferula sargassicola NBRC 104335.</title>
        <authorList>
            <person name="Ichikawa N."/>
            <person name="Katano-Makiyama Y."/>
            <person name="Hidaka K."/>
        </authorList>
    </citation>
    <scope>NUCLEOTIDE SEQUENCE [LARGE SCALE GENOMIC DNA]</scope>
    <source>
        <strain evidence="3 4">NBRC 104335</strain>
    </source>
</reference>
<gene>
    <name evidence="3" type="ORF">Hsar01_02485</name>
</gene>
<dbReference type="InterPro" id="IPR025641">
    <property type="entry name" value="DUF4340"/>
</dbReference>
<dbReference type="Proteomes" id="UP001476282">
    <property type="component" value="Unassembled WGS sequence"/>
</dbReference>
<keyword evidence="4" id="KW-1185">Reference proteome</keyword>
<protein>
    <recommendedName>
        <fullName evidence="2">DUF4340 domain-containing protein</fullName>
    </recommendedName>
</protein>
<evidence type="ECO:0000313" key="4">
    <source>
        <dbReference type="Proteomes" id="UP001476282"/>
    </source>
</evidence>
<evidence type="ECO:0000313" key="3">
    <source>
        <dbReference type="EMBL" id="GAA5483255.1"/>
    </source>
</evidence>
<accession>A0ABP9UNW2</accession>
<evidence type="ECO:0000259" key="2">
    <source>
        <dbReference type="Pfam" id="PF14238"/>
    </source>
</evidence>
<dbReference type="RefSeq" id="WP_353567371.1">
    <property type="nucleotide sequence ID" value="NZ_BAABRI010000013.1"/>
</dbReference>
<evidence type="ECO:0000256" key="1">
    <source>
        <dbReference type="SAM" id="MobiDB-lite"/>
    </source>
</evidence>
<organism evidence="3 4">
    <name type="scientific">Haloferula sargassicola</name>
    <dbReference type="NCBI Taxonomy" id="490096"/>
    <lineage>
        <taxon>Bacteria</taxon>
        <taxon>Pseudomonadati</taxon>
        <taxon>Verrucomicrobiota</taxon>
        <taxon>Verrucomicrobiia</taxon>
        <taxon>Verrucomicrobiales</taxon>
        <taxon>Verrucomicrobiaceae</taxon>
        <taxon>Haloferula</taxon>
    </lineage>
</organism>
<feature type="region of interest" description="Disordered" evidence="1">
    <location>
        <begin position="386"/>
        <end position="433"/>
    </location>
</feature>
<feature type="region of interest" description="Disordered" evidence="1">
    <location>
        <begin position="325"/>
        <end position="345"/>
    </location>
</feature>
<sequence length="433" mass="47056">MSKKQVIVLWIVAAVLILAVVVVKSSKSEAFESATARDRGDTLLPDFPAEQVAKVEIKRGDDTVTLTKGEAGWTVAERDAYPANVSNINDLLRTVDEVKVTQGIEADPSFAPRFGMDPEATDEEEKGTDLVLSDASGKELAHLTFGKTLEAASNPMSPFGGGSSGRFVMNHADESGVYVTSEVFPTLTVMVERWLDDTFLKVEKIQSIQVSKPGEENETAWEVTRDTENGDFSLVGKADNEELDPTALNPLKNLFSYARFEDVIPADKAEAIWKKDQRQTAVIKTFEGLTYHVTFGPAEKEDTADADAPAPESYAMTVTVTGEVPKERKKAEGETEEAAKEADKAFDERKKALEETLANTRKLEGRVFKVSKYTVEPLLKDRTGLIKSAAPAHTAQPNPGMPGLPGQAPRRPVQAVTPPIQIPPMPPANDGGE</sequence>
<feature type="domain" description="DUF4340" evidence="2">
    <location>
        <begin position="73"/>
        <end position="270"/>
    </location>
</feature>
<dbReference type="EMBL" id="BAABRI010000013">
    <property type="protein sequence ID" value="GAA5483255.1"/>
    <property type="molecule type" value="Genomic_DNA"/>
</dbReference>
<proteinExistence type="predicted"/>
<comment type="caution">
    <text evidence="3">The sequence shown here is derived from an EMBL/GenBank/DDBJ whole genome shotgun (WGS) entry which is preliminary data.</text>
</comment>
<dbReference type="Pfam" id="PF14238">
    <property type="entry name" value="DUF4340"/>
    <property type="match status" value="1"/>
</dbReference>